<evidence type="ECO:0000256" key="2">
    <source>
        <dbReference type="ARBA" id="ARBA00022729"/>
    </source>
</evidence>
<keyword evidence="2 3" id="KW-0732">Signal</keyword>
<evidence type="ECO:0000259" key="4">
    <source>
        <dbReference type="Pfam" id="PF13407"/>
    </source>
</evidence>
<proteinExistence type="predicted"/>
<dbReference type="PANTHER" id="PTHR30036:SF1">
    <property type="entry name" value="D-XYLOSE-BINDING PERIPLASMIC PROTEIN"/>
    <property type="match status" value="1"/>
</dbReference>
<gene>
    <name evidence="5" type="ORF">GCM10010468_22260</name>
</gene>
<name>A0ABP6Q6S8_9ACTN</name>
<dbReference type="InterPro" id="IPR050555">
    <property type="entry name" value="Bact_Solute-Bind_Prot2"/>
</dbReference>
<dbReference type="PROSITE" id="PS51257">
    <property type="entry name" value="PROKAR_LIPOPROTEIN"/>
    <property type="match status" value="1"/>
</dbReference>
<evidence type="ECO:0000256" key="1">
    <source>
        <dbReference type="ARBA" id="ARBA00004196"/>
    </source>
</evidence>
<evidence type="ECO:0000313" key="6">
    <source>
        <dbReference type="Proteomes" id="UP001501237"/>
    </source>
</evidence>
<sequence length="366" mass="37866">MRKGILGLTAATALLLTSVAACGDDSGDKKSGDGGAKATDKIGVILPDSKSSDRWETQDRPALAKAFDAAGVKYDIQNAQGDKNAFQTIADQMLTSGVKVLLIVNLDSGTGKAVIDKATAAGVPVIDYDRPTLGGGAKYYVSYDNVKVGKLQGEGLVKCLTDKGVKKPIVAELNGSPTDNNATLFKEGYDSVLKPKYDSGEFVKGPDQSVPDWDNAKGGTIFEQMLTSTPKIAGVLAANDGLGGAALAILKKQKLNGTVPVTGQDATVPGLQSILTGDQCMTVFKDSVAEGTAAANLAVSLLKGEQGKTNATFTDPTNKAQIPAQLLDPVAIYKENVKDVITAGAVTKDKVCTPELAKACTDAGIQ</sequence>
<dbReference type="InterPro" id="IPR028082">
    <property type="entry name" value="Peripla_BP_I"/>
</dbReference>
<dbReference type="Pfam" id="PF13407">
    <property type="entry name" value="Peripla_BP_4"/>
    <property type="match status" value="1"/>
</dbReference>
<feature type="chain" id="PRO_5046180636" evidence="3">
    <location>
        <begin position="24"/>
        <end position="366"/>
    </location>
</feature>
<comment type="caution">
    <text evidence="5">The sequence shown here is derived from an EMBL/GenBank/DDBJ whole genome shotgun (WGS) entry which is preliminary data.</text>
</comment>
<dbReference type="Gene3D" id="3.40.50.2300">
    <property type="match status" value="2"/>
</dbReference>
<feature type="signal peptide" evidence="3">
    <location>
        <begin position="1"/>
        <end position="23"/>
    </location>
</feature>
<accession>A0ABP6Q6S8</accession>
<dbReference type="RefSeq" id="WP_344825801.1">
    <property type="nucleotide sequence ID" value="NZ_BAAAUV010000005.1"/>
</dbReference>
<feature type="domain" description="Periplasmic binding protein" evidence="4">
    <location>
        <begin position="43"/>
        <end position="306"/>
    </location>
</feature>
<keyword evidence="6" id="KW-1185">Reference proteome</keyword>
<dbReference type="InterPro" id="IPR025997">
    <property type="entry name" value="SBP_2_dom"/>
</dbReference>
<dbReference type="EMBL" id="BAAAUV010000005">
    <property type="protein sequence ID" value="GAA3206674.1"/>
    <property type="molecule type" value="Genomic_DNA"/>
</dbReference>
<protein>
    <submittedName>
        <fullName evidence="5">Substrate-binding domain-containing protein</fullName>
    </submittedName>
</protein>
<organism evidence="5 6">
    <name type="scientific">Actinocorallia longicatena</name>
    <dbReference type="NCBI Taxonomy" id="111803"/>
    <lineage>
        <taxon>Bacteria</taxon>
        <taxon>Bacillati</taxon>
        <taxon>Actinomycetota</taxon>
        <taxon>Actinomycetes</taxon>
        <taxon>Streptosporangiales</taxon>
        <taxon>Thermomonosporaceae</taxon>
        <taxon>Actinocorallia</taxon>
    </lineage>
</organism>
<dbReference type="SUPFAM" id="SSF53822">
    <property type="entry name" value="Periplasmic binding protein-like I"/>
    <property type="match status" value="1"/>
</dbReference>
<comment type="subcellular location">
    <subcellularLocation>
        <location evidence="1">Cell envelope</location>
    </subcellularLocation>
</comment>
<reference evidence="6" key="1">
    <citation type="journal article" date="2019" name="Int. J. Syst. Evol. Microbiol.">
        <title>The Global Catalogue of Microorganisms (GCM) 10K type strain sequencing project: providing services to taxonomists for standard genome sequencing and annotation.</title>
        <authorList>
            <consortium name="The Broad Institute Genomics Platform"/>
            <consortium name="The Broad Institute Genome Sequencing Center for Infectious Disease"/>
            <person name="Wu L."/>
            <person name="Ma J."/>
        </authorList>
    </citation>
    <scope>NUCLEOTIDE SEQUENCE [LARGE SCALE GENOMIC DNA]</scope>
    <source>
        <strain evidence="6">JCM 9377</strain>
    </source>
</reference>
<dbReference type="PANTHER" id="PTHR30036">
    <property type="entry name" value="D-XYLOSE-BINDING PERIPLASMIC PROTEIN"/>
    <property type="match status" value="1"/>
</dbReference>
<dbReference type="Proteomes" id="UP001501237">
    <property type="component" value="Unassembled WGS sequence"/>
</dbReference>
<evidence type="ECO:0000256" key="3">
    <source>
        <dbReference type="SAM" id="SignalP"/>
    </source>
</evidence>
<evidence type="ECO:0000313" key="5">
    <source>
        <dbReference type="EMBL" id="GAA3206674.1"/>
    </source>
</evidence>